<dbReference type="EMBL" id="CAEZUF010000037">
    <property type="protein sequence ID" value="CAB4590356.1"/>
    <property type="molecule type" value="Genomic_DNA"/>
</dbReference>
<dbReference type="InterPro" id="IPR037185">
    <property type="entry name" value="EmrE-like"/>
</dbReference>
<accession>A0A6J6FMR9</accession>
<feature type="transmembrane region" description="Helical" evidence="5">
    <location>
        <begin position="172"/>
        <end position="193"/>
    </location>
</feature>
<feature type="transmembrane region" description="Helical" evidence="5">
    <location>
        <begin position="205"/>
        <end position="225"/>
    </location>
</feature>
<evidence type="ECO:0000313" key="8">
    <source>
        <dbReference type="EMBL" id="CAB4668100.1"/>
    </source>
</evidence>
<dbReference type="GO" id="GO:0016020">
    <property type="term" value="C:membrane"/>
    <property type="evidence" value="ECO:0007669"/>
    <property type="project" value="UniProtKB-SubCell"/>
</dbReference>
<dbReference type="EMBL" id="CAFBPL010000068">
    <property type="protein sequence ID" value="CAB5017444.1"/>
    <property type="molecule type" value="Genomic_DNA"/>
</dbReference>
<evidence type="ECO:0000256" key="5">
    <source>
        <dbReference type="SAM" id="Phobius"/>
    </source>
</evidence>
<dbReference type="SUPFAM" id="SSF103481">
    <property type="entry name" value="Multidrug resistance efflux transporter EmrE"/>
    <property type="match status" value="2"/>
</dbReference>
<keyword evidence="3 5" id="KW-1133">Transmembrane helix</keyword>
<feature type="transmembrane region" description="Helical" evidence="5">
    <location>
        <begin position="6"/>
        <end position="23"/>
    </location>
</feature>
<dbReference type="PANTHER" id="PTHR32322:SF9">
    <property type="entry name" value="AMINO-ACID METABOLITE EFFLUX PUMP-RELATED"/>
    <property type="match status" value="1"/>
</dbReference>
<dbReference type="AlphaFoldDB" id="A0A6J6FMR9"/>
<gene>
    <name evidence="7" type="ORF">UFOPK1791_00526</name>
    <name evidence="8" type="ORF">UFOPK2312_00407</name>
    <name evidence="9" type="ORF">UFOPK2802_00556</name>
    <name evidence="10" type="ORF">UFOPK3783_00420</name>
    <name evidence="11" type="ORF">UFOPK3948_00402</name>
    <name evidence="12" type="ORF">UFOPK4113_00631</name>
</gene>
<evidence type="ECO:0000256" key="3">
    <source>
        <dbReference type="ARBA" id="ARBA00022989"/>
    </source>
</evidence>
<dbReference type="Pfam" id="PF00892">
    <property type="entry name" value="EamA"/>
    <property type="match status" value="2"/>
</dbReference>
<protein>
    <submittedName>
        <fullName evidence="7">Unannotated protein</fullName>
    </submittedName>
</protein>
<dbReference type="InterPro" id="IPR050638">
    <property type="entry name" value="AA-Vitamin_Transporters"/>
</dbReference>
<sequence length="280" mass="29329">MGSLLALVSSVLWGTADFIGGNLSKRFKSIAVTGVSQSIGLLFGVTIVLISGSYVAPTLDWNGYFLPGIVAGIAGFLGLTSFYAGLATGRMGVVSPISSLGALLPFTVALIGGERPLRLQLLGMVIALIGGFCASGPELNNGLPVKPLLFALGATFGFGIALTFMAKGSEQSPLLTMTMMRVTSVSICLLIALRYRQIGGFKLKDLPMLAFIGFADFLANYLLGIATTKGLVSIAMVLGSLFPIVTSILAFKFLHERLHKVQYLGILFAIVGVAMISLAN</sequence>
<feature type="transmembrane region" description="Helical" evidence="5">
    <location>
        <begin position="93"/>
        <end position="111"/>
    </location>
</feature>
<proteinExistence type="predicted"/>
<comment type="subcellular location">
    <subcellularLocation>
        <location evidence="1">Membrane</location>
        <topology evidence="1">Multi-pass membrane protein</topology>
    </subcellularLocation>
</comment>
<reference evidence="7" key="1">
    <citation type="submission" date="2020-05" db="EMBL/GenBank/DDBJ databases">
        <authorList>
            <person name="Chiriac C."/>
            <person name="Salcher M."/>
            <person name="Ghai R."/>
            <person name="Kavagutti S V."/>
        </authorList>
    </citation>
    <scope>NUCLEOTIDE SEQUENCE</scope>
</reference>
<evidence type="ECO:0000313" key="9">
    <source>
        <dbReference type="EMBL" id="CAB4741257.1"/>
    </source>
</evidence>
<feature type="transmembrane region" description="Helical" evidence="5">
    <location>
        <begin position="64"/>
        <end position="86"/>
    </location>
</feature>
<evidence type="ECO:0000256" key="2">
    <source>
        <dbReference type="ARBA" id="ARBA00022692"/>
    </source>
</evidence>
<dbReference type="EMBL" id="CAEZYX010000043">
    <property type="protein sequence ID" value="CAB4741257.1"/>
    <property type="molecule type" value="Genomic_DNA"/>
</dbReference>
<feature type="transmembrane region" description="Helical" evidence="5">
    <location>
        <begin position="231"/>
        <end position="254"/>
    </location>
</feature>
<feature type="domain" description="EamA" evidence="6">
    <location>
        <begin position="148"/>
        <end position="277"/>
    </location>
</feature>
<feature type="transmembrane region" description="Helical" evidence="5">
    <location>
        <begin position="148"/>
        <end position="166"/>
    </location>
</feature>
<feature type="transmembrane region" description="Helical" evidence="5">
    <location>
        <begin position="261"/>
        <end position="279"/>
    </location>
</feature>
<evidence type="ECO:0000313" key="11">
    <source>
        <dbReference type="EMBL" id="CAB4974801.1"/>
    </source>
</evidence>
<dbReference type="EMBL" id="CAFBOI010000027">
    <property type="protein sequence ID" value="CAB4974801.1"/>
    <property type="molecule type" value="Genomic_DNA"/>
</dbReference>
<keyword evidence="4 5" id="KW-0472">Membrane</keyword>
<evidence type="ECO:0000259" key="6">
    <source>
        <dbReference type="Pfam" id="PF00892"/>
    </source>
</evidence>
<dbReference type="PANTHER" id="PTHR32322">
    <property type="entry name" value="INNER MEMBRANE TRANSPORTER"/>
    <property type="match status" value="1"/>
</dbReference>
<feature type="transmembrane region" description="Helical" evidence="5">
    <location>
        <begin position="117"/>
        <end position="136"/>
    </location>
</feature>
<evidence type="ECO:0000313" key="12">
    <source>
        <dbReference type="EMBL" id="CAB5017444.1"/>
    </source>
</evidence>
<name>A0A6J6FMR9_9ZZZZ</name>
<dbReference type="EMBL" id="CAFBNI010000029">
    <property type="protein sequence ID" value="CAB4942922.1"/>
    <property type="molecule type" value="Genomic_DNA"/>
</dbReference>
<keyword evidence="2 5" id="KW-0812">Transmembrane</keyword>
<feature type="domain" description="EamA" evidence="6">
    <location>
        <begin position="2"/>
        <end position="133"/>
    </location>
</feature>
<evidence type="ECO:0000313" key="10">
    <source>
        <dbReference type="EMBL" id="CAB4942922.1"/>
    </source>
</evidence>
<evidence type="ECO:0000256" key="4">
    <source>
        <dbReference type="ARBA" id="ARBA00023136"/>
    </source>
</evidence>
<dbReference type="InterPro" id="IPR000620">
    <property type="entry name" value="EamA_dom"/>
</dbReference>
<organism evidence="7">
    <name type="scientific">freshwater metagenome</name>
    <dbReference type="NCBI Taxonomy" id="449393"/>
    <lineage>
        <taxon>unclassified sequences</taxon>
        <taxon>metagenomes</taxon>
        <taxon>ecological metagenomes</taxon>
    </lineage>
</organism>
<evidence type="ECO:0000313" key="7">
    <source>
        <dbReference type="EMBL" id="CAB4590356.1"/>
    </source>
</evidence>
<feature type="transmembrane region" description="Helical" evidence="5">
    <location>
        <begin position="30"/>
        <end position="52"/>
    </location>
</feature>
<evidence type="ECO:0000256" key="1">
    <source>
        <dbReference type="ARBA" id="ARBA00004141"/>
    </source>
</evidence>
<dbReference type="EMBL" id="CAEZWY010000027">
    <property type="protein sequence ID" value="CAB4668100.1"/>
    <property type="molecule type" value="Genomic_DNA"/>
</dbReference>